<comment type="caution">
    <text evidence="4">The sequence shown here is derived from an EMBL/GenBank/DDBJ whole genome shotgun (WGS) entry which is preliminary data.</text>
</comment>
<keyword evidence="2" id="KW-0012">Acyltransferase</keyword>
<keyword evidence="1" id="KW-0808">Transferase</keyword>
<reference evidence="4 5" key="1">
    <citation type="submission" date="2024-06" db="EMBL/GenBank/DDBJ databases">
        <title>Sorghum-associated microbial communities from plants grown in Nebraska, USA.</title>
        <authorList>
            <person name="Schachtman D."/>
        </authorList>
    </citation>
    <scope>NUCLEOTIDE SEQUENCE [LARGE SCALE GENOMIC DNA]</scope>
    <source>
        <strain evidence="4 5">1073</strain>
    </source>
</reference>
<evidence type="ECO:0000256" key="2">
    <source>
        <dbReference type="ARBA" id="ARBA00023315"/>
    </source>
</evidence>
<dbReference type="Proteomes" id="UP001549184">
    <property type="component" value="Unassembled WGS sequence"/>
</dbReference>
<gene>
    <name evidence="4" type="ORF">ABIC75_004367</name>
</gene>
<organism evidence="4 5">
    <name type="scientific">Dyella japonica</name>
    <dbReference type="NCBI Taxonomy" id="231455"/>
    <lineage>
        <taxon>Bacteria</taxon>
        <taxon>Pseudomonadati</taxon>
        <taxon>Pseudomonadota</taxon>
        <taxon>Gammaproteobacteria</taxon>
        <taxon>Lysobacterales</taxon>
        <taxon>Rhodanobacteraceae</taxon>
        <taxon>Dyella</taxon>
    </lineage>
</organism>
<dbReference type="CDD" id="cd04301">
    <property type="entry name" value="NAT_SF"/>
    <property type="match status" value="1"/>
</dbReference>
<dbReference type="InterPro" id="IPR050680">
    <property type="entry name" value="YpeA/RimI_acetyltransf"/>
</dbReference>
<dbReference type="PANTHER" id="PTHR43420">
    <property type="entry name" value="ACETYLTRANSFERASE"/>
    <property type="match status" value="1"/>
</dbReference>
<evidence type="ECO:0000313" key="5">
    <source>
        <dbReference type="Proteomes" id="UP001549184"/>
    </source>
</evidence>
<dbReference type="EMBL" id="JBEPMU010000008">
    <property type="protein sequence ID" value="MET3654619.1"/>
    <property type="molecule type" value="Genomic_DNA"/>
</dbReference>
<dbReference type="RefSeq" id="WP_354015969.1">
    <property type="nucleotide sequence ID" value="NZ_JBEPMU010000008.1"/>
</dbReference>
<name>A0ABV2K3H1_9GAMM</name>
<evidence type="ECO:0000256" key="1">
    <source>
        <dbReference type="ARBA" id="ARBA00022679"/>
    </source>
</evidence>
<feature type="domain" description="N-acetyltransferase" evidence="3">
    <location>
        <begin position="7"/>
        <end position="165"/>
    </location>
</feature>
<dbReference type="InterPro" id="IPR000182">
    <property type="entry name" value="GNAT_dom"/>
</dbReference>
<evidence type="ECO:0000259" key="3">
    <source>
        <dbReference type="PROSITE" id="PS51186"/>
    </source>
</evidence>
<protein>
    <submittedName>
        <fullName evidence="4">RimJ/RimL family protein N-acetyltransferase</fullName>
    </submittedName>
</protein>
<dbReference type="Pfam" id="PF00583">
    <property type="entry name" value="Acetyltransf_1"/>
    <property type="match status" value="1"/>
</dbReference>
<accession>A0ABV2K3H1</accession>
<sequence>MPDRPDIRVVPADAARYPTLLQLQVHELQRDFVGPIAVSLADAAQCEGSEAMAILCDDEPIGFYRIEKQARSIADRDFERPTLGLRSFFIDARWQGQGLGTRALAAVMRDLAQRHPAARDVVLTVNVRNTPALALYRRAGFRETGELYHGGRSGPQHVMLGALPL</sequence>
<keyword evidence="5" id="KW-1185">Reference proteome</keyword>
<dbReference type="InterPro" id="IPR016181">
    <property type="entry name" value="Acyl_CoA_acyltransferase"/>
</dbReference>
<evidence type="ECO:0000313" key="4">
    <source>
        <dbReference type="EMBL" id="MET3654619.1"/>
    </source>
</evidence>
<proteinExistence type="predicted"/>
<dbReference type="Gene3D" id="3.40.630.30">
    <property type="match status" value="1"/>
</dbReference>
<dbReference type="SUPFAM" id="SSF55729">
    <property type="entry name" value="Acyl-CoA N-acyltransferases (Nat)"/>
    <property type="match status" value="1"/>
</dbReference>
<dbReference type="PROSITE" id="PS51186">
    <property type="entry name" value="GNAT"/>
    <property type="match status" value="1"/>
</dbReference>